<evidence type="ECO:0000256" key="1">
    <source>
        <dbReference type="ARBA" id="ARBA00004141"/>
    </source>
</evidence>
<feature type="transmembrane region" description="Helical" evidence="6">
    <location>
        <begin position="65"/>
        <end position="89"/>
    </location>
</feature>
<evidence type="ECO:0000256" key="4">
    <source>
        <dbReference type="ARBA" id="ARBA00022989"/>
    </source>
</evidence>
<reference evidence="7" key="1">
    <citation type="submission" date="2022-01" db="EMBL/GenBank/DDBJ databases">
        <title>Genome Sequence Resource for Two Populations of Ditylenchus destructor, the Migratory Endoparasitic Phytonematode.</title>
        <authorList>
            <person name="Zhang H."/>
            <person name="Lin R."/>
            <person name="Xie B."/>
        </authorList>
    </citation>
    <scope>NUCLEOTIDE SEQUENCE</scope>
    <source>
        <strain evidence="7">BazhouSP</strain>
    </source>
</reference>
<keyword evidence="3 6" id="KW-0812">Transmembrane</keyword>
<keyword evidence="5 6" id="KW-0472">Membrane</keyword>
<feature type="transmembrane region" description="Helical" evidence="6">
    <location>
        <begin position="39"/>
        <end position="58"/>
    </location>
</feature>
<proteinExistence type="inferred from homology"/>
<dbReference type="Proteomes" id="UP001201812">
    <property type="component" value="Unassembled WGS sequence"/>
</dbReference>
<feature type="transmembrane region" description="Helical" evidence="6">
    <location>
        <begin position="115"/>
        <end position="139"/>
    </location>
</feature>
<dbReference type="GO" id="GO:0016020">
    <property type="term" value="C:membrane"/>
    <property type="evidence" value="ECO:0007669"/>
    <property type="project" value="UniProtKB-SubCell"/>
</dbReference>
<comment type="caution">
    <text evidence="7">The sequence shown here is derived from an EMBL/GenBank/DDBJ whole genome shotgun (WGS) entry which is preliminary data.</text>
</comment>
<organism evidence="7 8">
    <name type="scientific">Ditylenchus destructor</name>
    <dbReference type="NCBI Taxonomy" id="166010"/>
    <lineage>
        <taxon>Eukaryota</taxon>
        <taxon>Metazoa</taxon>
        <taxon>Ecdysozoa</taxon>
        <taxon>Nematoda</taxon>
        <taxon>Chromadorea</taxon>
        <taxon>Rhabditida</taxon>
        <taxon>Tylenchina</taxon>
        <taxon>Tylenchomorpha</taxon>
        <taxon>Sphaerularioidea</taxon>
        <taxon>Anguinidae</taxon>
        <taxon>Anguininae</taxon>
        <taxon>Ditylenchus</taxon>
    </lineage>
</organism>
<dbReference type="EMBL" id="JAKKPZ010000225">
    <property type="protein sequence ID" value="KAI1698290.1"/>
    <property type="molecule type" value="Genomic_DNA"/>
</dbReference>
<name>A0AAD4MLJ7_9BILA</name>
<protein>
    <recommendedName>
        <fullName evidence="6">Serpentine receptor class gamma</fullName>
    </recommendedName>
</protein>
<dbReference type="Gene3D" id="1.20.1070.10">
    <property type="entry name" value="Rhodopsin 7-helix transmembrane proteins"/>
    <property type="match status" value="1"/>
</dbReference>
<dbReference type="InterPro" id="IPR000609">
    <property type="entry name" value="7TM_GPCR_serpentine_rcpt_Srg"/>
</dbReference>
<evidence type="ECO:0000256" key="3">
    <source>
        <dbReference type="ARBA" id="ARBA00022692"/>
    </source>
</evidence>
<keyword evidence="8" id="KW-1185">Reference proteome</keyword>
<dbReference type="PANTHER" id="PTHR31627:SF42">
    <property type="entry name" value="G_PROTEIN_RECEP_F1_2 DOMAIN-CONTAINING PROTEIN-RELATED"/>
    <property type="match status" value="1"/>
</dbReference>
<accession>A0AAD4MLJ7</accession>
<dbReference type="SUPFAM" id="SSF81321">
    <property type="entry name" value="Family A G protein-coupled receptor-like"/>
    <property type="match status" value="1"/>
</dbReference>
<keyword evidence="4 6" id="KW-1133">Transmembrane helix</keyword>
<feature type="transmembrane region" description="Helical" evidence="6">
    <location>
        <begin position="12"/>
        <end position="33"/>
    </location>
</feature>
<dbReference type="GO" id="GO:0007606">
    <property type="term" value="P:sensory perception of chemical stimulus"/>
    <property type="evidence" value="ECO:0007669"/>
    <property type="project" value="UniProtKB-UniRule"/>
</dbReference>
<comment type="caution">
    <text evidence="6">Lacks conserved residue(s) required for the propagation of feature annotation.</text>
</comment>
<evidence type="ECO:0000313" key="8">
    <source>
        <dbReference type="Proteomes" id="UP001201812"/>
    </source>
</evidence>
<evidence type="ECO:0000313" key="7">
    <source>
        <dbReference type="EMBL" id="KAI1698290.1"/>
    </source>
</evidence>
<comment type="subcellular location">
    <subcellularLocation>
        <location evidence="1">Membrane</location>
        <topology evidence="1">Multi-pass membrane protein</topology>
    </subcellularLocation>
</comment>
<dbReference type="GO" id="GO:0004888">
    <property type="term" value="F:transmembrane signaling receptor activity"/>
    <property type="evidence" value="ECO:0007669"/>
    <property type="project" value="InterPro"/>
</dbReference>
<feature type="transmembrane region" description="Helical" evidence="6">
    <location>
        <begin position="202"/>
        <end position="221"/>
    </location>
</feature>
<dbReference type="AlphaFoldDB" id="A0AAD4MLJ7"/>
<dbReference type="InterPro" id="IPR051119">
    <property type="entry name" value="Nematode_SR-like"/>
</dbReference>
<dbReference type="PANTHER" id="PTHR31627">
    <property type="entry name" value="SERPENTINE RECEPTOR CLASS GAMMA-RELATED"/>
    <property type="match status" value="1"/>
</dbReference>
<feature type="transmembrane region" description="Helical" evidence="6">
    <location>
        <begin position="160"/>
        <end position="190"/>
    </location>
</feature>
<evidence type="ECO:0000256" key="2">
    <source>
        <dbReference type="ARBA" id="ARBA00005692"/>
    </source>
</evidence>
<evidence type="ECO:0000256" key="5">
    <source>
        <dbReference type="ARBA" id="ARBA00023136"/>
    </source>
</evidence>
<comment type="similarity">
    <text evidence="2 6">Belongs to the nematode receptor-like protein srg family.</text>
</comment>
<sequence>MYARFGRVGLFYEFFQSSPSLFLAIWFTFYYYAFHAENLTTMFILINQLTSILFPLHYIKIWKHLLPLSVMVIVLVPLPFTAPMLTYGFSVRLQADNYTFTLAPNNEPNQLEPSLVSAVSAIIFCVICGALNIATLIVYNLKDNDANRSDKWQQKIESKLTIYALITFIGHLFMALYMIAILFCCIFRVGWDFMFLATLNQLPWISDFSTIVVPSWLLLWASNTIRELVTKELRLQEWPLIGQMLLKSKRKITVVTVSSSRSGNT</sequence>
<evidence type="ECO:0000256" key="6">
    <source>
        <dbReference type="RuleBase" id="RU280813"/>
    </source>
</evidence>
<gene>
    <name evidence="7" type="ORF">DdX_17998</name>
</gene>
<dbReference type="Pfam" id="PF02118">
    <property type="entry name" value="Srg"/>
    <property type="match status" value="1"/>
</dbReference>